<reference evidence="2" key="1">
    <citation type="submission" date="2020-02" db="EMBL/GenBank/DDBJ databases">
        <authorList>
            <person name="Meier V. D."/>
        </authorList>
    </citation>
    <scope>NUCLEOTIDE SEQUENCE</scope>
    <source>
        <strain evidence="2">AVDCRST_MAG20</strain>
    </source>
</reference>
<gene>
    <name evidence="2" type="ORF">AVDCRST_MAG20-2913</name>
</gene>
<dbReference type="EMBL" id="CADCSY010000131">
    <property type="protein sequence ID" value="CAA9263266.1"/>
    <property type="molecule type" value="Genomic_DNA"/>
</dbReference>
<proteinExistence type="predicted"/>
<dbReference type="EC" id="3.1.1.24" evidence="2"/>
<dbReference type="SUPFAM" id="SSF53474">
    <property type="entry name" value="alpha/beta-Hydrolases"/>
    <property type="match status" value="1"/>
</dbReference>
<dbReference type="InterPro" id="IPR029058">
    <property type="entry name" value="AB_hydrolase_fold"/>
</dbReference>
<dbReference type="GO" id="GO:0047570">
    <property type="term" value="F:3-oxoadipate enol-lactonase activity"/>
    <property type="evidence" value="ECO:0007669"/>
    <property type="project" value="UniProtKB-EC"/>
</dbReference>
<feature type="domain" description="AB hydrolase-1" evidence="1">
    <location>
        <begin position="39"/>
        <end position="138"/>
    </location>
</feature>
<sequence length="292" mass="31097">MTAVPVGVPAAPVLPPGRTVELAGRGTTFVRELGDPAAPALVLLHGWCANADLNWWAVFDALAADHHVVALDQRGHSRGIRAPRPFTLEDCADDVAALVDTLELGPATVVGYSMGGAVAQLVWRRHPALVRALVLCATSRTFSGRPKERGLESLIDALAPSVRLLPPAVRAEVAIRILSGRRKDHDSWAWAAASLRSHDWLRIMEAGRATLRFDSRPWAGDIDVPTAVITTSADTVVPRDRQLELAAAIPAATTTELAGGHTTCATAPEAFAEVLVDACRSVAHPEILRRSA</sequence>
<organism evidence="2">
    <name type="scientific">uncultured Acidimicrobiales bacterium</name>
    <dbReference type="NCBI Taxonomy" id="310071"/>
    <lineage>
        <taxon>Bacteria</taxon>
        <taxon>Bacillati</taxon>
        <taxon>Actinomycetota</taxon>
        <taxon>Acidimicrobiia</taxon>
        <taxon>Acidimicrobiales</taxon>
        <taxon>environmental samples</taxon>
    </lineage>
</organism>
<dbReference type="Gene3D" id="3.40.50.1820">
    <property type="entry name" value="alpha/beta hydrolase"/>
    <property type="match status" value="1"/>
</dbReference>
<dbReference type="GO" id="GO:0046464">
    <property type="term" value="P:acylglycerol catabolic process"/>
    <property type="evidence" value="ECO:0007669"/>
    <property type="project" value="TreeGrafter"/>
</dbReference>
<dbReference type="Pfam" id="PF00561">
    <property type="entry name" value="Abhydrolase_1"/>
    <property type="match status" value="1"/>
</dbReference>
<dbReference type="InterPro" id="IPR000073">
    <property type="entry name" value="AB_hydrolase_1"/>
</dbReference>
<dbReference type="GO" id="GO:0047372">
    <property type="term" value="F:monoacylglycerol lipase activity"/>
    <property type="evidence" value="ECO:0007669"/>
    <property type="project" value="TreeGrafter"/>
</dbReference>
<dbReference type="InterPro" id="IPR050266">
    <property type="entry name" value="AB_hydrolase_sf"/>
</dbReference>
<accession>A0A6J4IW71</accession>
<dbReference type="PANTHER" id="PTHR43798">
    <property type="entry name" value="MONOACYLGLYCEROL LIPASE"/>
    <property type="match status" value="1"/>
</dbReference>
<keyword evidence="2" id="KW-0378">Hydrolase</keyword>
<dbReference type="GO" id="GO:0016020">
    <property type="term" value="C:membrane"/>
    <property type="evidence" value="ECO:0007669"/>
    <property type="project" value="TreeGrafter"/>
</dbReference>
<dbReference type="PANTHER" id="PTHR43798:SF5">
    <property type="entry name" value="MONOACYLGLYCEROL LIPASE ABHD6"/>
    <property type="match status" value="1"/>
</dbReference>
<name>A0A6J4IW71_9ACTN</name>
<protein>
    <submittedName>
        <fullName evidence="2">Beta-ketoadipate enol-lactone hydrolase</fullName>
        <ecNumber evidence="2">3.1.1.24</ecNumber>
    </submittedName>
</protein>
<dbReference type="PRINTS" id="PR00111">
    <property type="entry name" value="ABHYDROLASE"/>
</dbReference>
<evidence type="ECO:0000259" key="1">
    <source>
        <dbReference type="Pfam" id="PF00561"/>
    </source>
</evidence>
<dbReference type="AlphaFoldDB" id="A0A6J4IW71"/>
<evidence type="ECO:0000313" key="2">
    <source>
        <dbReference type="EMBL" id="CAA9263266.1"/>
    </source>
</evidence>